<proteinExistence type="predicted"/>
<dbReference type="AlphaFoldDB" id="A0A246FIG3"/>
<gene>
    <name evidence="2" type="ORF">CDA63_14645</name>
</gene>
<dbReference type="EMBL" id="NIRR01000027">
    <property type="protein sequence ID" value="OWP62322.1"/>
    <property type="molecule type" value="Genomic_DNA"/>
</dbReference>
<comment type="caution">
    <text evidence="2">The sequence shown here is derived from an EMBL/GenBank/DDBJ whole genome shotgun (WGS) entry which is preliminary data.</text>
</comment>
<evidence type="ECO:0000313" key="3">
    <source>
        <dbReference type="Proteomes" id="UP000197277"/>
    </source>
</evidence>
<evidence type="ECO:0000256" key="1">
    <source>
        <dbReference type="SAM" id="SignalP"/>
    </source>
</evidence>
<protein>
    <submittedName>
        <fullName evidence="2">Uncharacterized protein</fullName>
    </submittedName>
</protein>
<sequence>MRKQLLLVAILGVRAAQAQQAPPGFSGAAAQANLNALVQGLPTVVPTGNTEGLKGSPYADDRWLMARLHLRNNVVLAPMPLKYDVLNRHLLMKPLNRPNDSLQLSDQLVVSFDLDQPATSLAAARTRRFRRFAEAPIYQQRAEYVEVLHEGRYTLLKRYAKSITKANFQQAYNTDQRYDEIEDKDQYFLLRPDQKLVPLKLTLKMLEAAAPELAAALKAAPAVARARTDVEWGAVLDTVDAR</sequence>
<reference evidence="2 3" key="1">
    <citation type="submission" date="2017-06" db="EMBL/GenBank/DDBJ databases">
        <title>Hymenobacter amundsenii sp. nov. isolated from regoliths in Antarctica.</title>
        <authorList>
            <person name="Sedlacek I."/>
            <person name="Kralova S."/>
            <person name="Pantucek R."/>
            <person name="Svec P."/>
            <person name="Holochova P."/>
            <person name="Stankova E."/>
            <person name="Vrbovska V."/>
            <person name="Busse H.-J."/>
        </authorList>
    </citation>
    <scope>NUCLEOTIDE SEQUENCE [LARGE SCALE GENOMIC DNA]</scope>
    <source>
        <strain evidence="2 3">CCM 8682</strain>
    </source>
</reference>
<feature type="signal peptide" evidence="1">
    <location>
        <begin position="1"/>
        <end position="18"/>
    </location>
</feature>
<dbReference type="Proteomes" id="UP000197277">
    <property type="component" value="Unassembled WGS sequence"/>
</dbReference>
<dbReference type="RefSeq" id="WP_088465207.1">
    <property type="nucleotide sequence ID" value="NZ_NIRR01000027.1"/>
</dbReference>
<keyword evidence="3" id="KW-1185">Reference proteome</keyword>
<feature type="chain" id="PRO_5013281132" evidence="1">
    <location>
        <begin position="19"/>
        <end position="242"/>
    </location>
</feature>
<organism evidence="2 3">
    <name type="scientific">Hymenobacter amundsenii</name>
    <dbReference type="NCBI Taxonomy" id="2006685"/>
    <lineage>
        <taxon>Bacteria</taxon>
        <taxon>Pseudomonadati</taxon>
        <taxon>Bacteroidota</taxon>
        <taxon>Cytophagia</taxon>
        <taxon>Cytophagales</taxon>
        <taxon>Hymenobacteraceae</taxon>
        <taxon>Hymenobacter</taxon>
    </lineage>
</organism>
<evidence type="ECO:0000313" key="2">
    <source>
        <dbReference type="EMBL" id="OWP62322.1"/>
    </source>
</evidence>
<dbReference type="OrthoDB" id="934917at2"/>
<name>A0A246FIG3_9BACT</name>
<accession>A0A246FIG3</accession>
<keyword evidence="1" id="KW-0732">Signal</keyword>